<organism evidence="1 2">
    <name type="scientific">Penicillium rubens (strain ATCC 28089 / DSM 1075 / NRRL 1951 / Wisconsin 54-1255)</name>
    <name type="common">Penicillium chrysogenum</name>
    <dbReference type="NCBI Taxonomy" id="500485"/>
    <lineage>
        <taxon>Eukaryota</taxon>
        <taxon>Fungi</taxon>
        <taxon>Dikarya</taxon>
        <taxon>Ascomycota</taxon>
        <taxon>Pezizomycotina</taxon>
        <taxon>Eurotiomycetes</taxon>
        <taxon>Eurotiomycetidae</taxon>
        <taxon>Eurotiales</taxon>
        <taxon>Aspergillaceae</taxon>
        <taxon>Penicillium</taxon>
        <taxon>Penicillium chrysogenum species complex</taxon>
    </lineage>
</organism>
<gene>
    <name evidence="1" type="ORF">Pc21g22110</name>
    <name evidence="1" type="ORF">PCH_Pc21g22110</name>
</gene>
<dbReference type="Proteomes" id="UP000000724">
    <property type="component" value="Contig Pc00c21"/>
</dbReference>
<accession>B6HMZ2</accession>
<keyword evidence="2" id="KW-1185">Reference proteome</keyword>
<dbReference type="VEuPathDB" id="FungiDB:PCH_Pc21g22110"/>
<evidence type="ECO:0000313" key="1">
    <source>
        <dbReference type="EMBL" id="CAP97108.1"/>
    </source>
</evidence>
<dbReference type="HOGENOM" id="CLU_2146711_0_0_1"/>
<dbReference type="AlphaFoldDB" id="B6HMZ2"/>
<reference evidence="1 2" key="1">
    <citation type="journal article" date="2008" name="Nat. Biotechnol.">
        <title>Genome sequencing and analysis of the filamentous fungus Penicillium chrysogenum.</title>
        <authorList>
            <person name="van den Berg M.A."/>
            <person name="Albang R."/>
            <person name="Albermann K."/>
            <person name="Badger J.H."/>
            <person name="Daran J.-M."/>
            <person name="Driessen A.J.M."/>
            <person name="Garcia-Estrada C."/>
            <person name="Fedorova N.D."/>
            <person name="Harris D.M."/>
            <person name="Heijne W.H.M."/>
            <person name="Joardar V.S."/>
            <person name="Kiel J.A.K.W."/>
            <person name="Kovalchuk A."/>
            <person name="Martin J.F."/>
            <person name="Nierman W.C."/>
            <person name="Nijland J.G."/>
            <person name="Pronk J.T."/>
            <person name="Roubos J.A."/>
            <person name="van der Klei I.J."/>
            <person name="van Peij N.N.M.E."/>
            <person name="Veenhuis M."/>
            <person name="von Doehren H."/>
            <person name="Wagner C."/>
            <person name="Wortman J.R."/>
            <person name="Bovenberg R.A.L."/>
        </authorList>
    </citation>
    <scope>NUCLEOTIDE SEQUENCE [LARGE SCALE GENOMIC DNA]</scope>
    <source>
        <strain evidence="2">ATCC 28089 / DSM 1075 / NRRL 1951 / Wisconsin 54-1255</strain>
    </source>
</reference>
<proteinExistence type="predicted"/>
<name>B6HMZ2_PENRW</name>
<sequence>MEERFENFMLEKIKKGACVALQGGILGLIDEPIYPTSGRKTVDRIRREISGSIPGGGRGPGAGDRGLGPLGELFNCGYFHRSKAFVCASSLRRIYFPLSAPIRISSGHQVGT</sequence>
<dbReference type="EMBL" id="AM920436">
    <property type="protein sequence ID" value="CAP97108.1"/>
    <property type="molecule type" value="Genomic_DNA"/>
</dbReference>
<evidence type="ECO:0000313" key="2">
    <source>
        <dbReference type="Proteomes" id="UP000000724"/>
    </source>
</evidence>
<protein>
    <submittedName>
        <fullName evidence="1">Uncharacterized protein</fullName>
    </submittedName>
</protein>